<protein>
    <submittedName>
        <fullName evidence="1">Uncharacterized protein</fullName>
    </submittedName>
</protein>
<evidence type="ECO:0000313" key="2">
    <source>
        <dbReference type="Proteomes" id="UP000290682"/>
    </source>
</evidence>
<proteinExistence type="predicted"/>
<organism evidence="1 2">
    <name type="scientific">Crenobacter cavernae</name>
    <dbReference type="NCBI Taxonomy" id="2290923"/>
    <lineage>
        <taxon>Bacteria</taxon>
        <taxon>Pseudomonadati</taxon>
        <taxon>Pseudomonadota</taxon>
        <taxon>Betaproteobacteria</taxon>
        <taxon>Neisseriales</taxon>
        <taxon>Neisseriaceae</taxon>
        <taxon>Crenobacter</taxon>
    </lineage>
</organism>
<gene>
    <name evidence="1" type="ORF">EBB06_12245</name>
</gene>
<dbReference type="EMBL" id="REGR01000014">
    <property type="protein sequence ID" value="RXZ42659.1"/>
    <property type="molecule type" value="Genomic_DNA"/>
</dbReference>
<keyword evidence="2" id="KW-1185">Reference proteome</keyword>
<comment type="caution">
    <text evidence="1">The sequence shown here is derived from an EMBL/GenBank/DDBJ whole genome shotgun (WGS) entry which is preliminary data.</text>
</comment>
<name>A0ABY0FCZ4_9NEIS</name>
<evidence type="ECO:0000313" key="1">
    <source>
        <dbReference type="EMBL" id="RXZ42659.1"/>
    </source>
</evidence>
<sequence>MSYTDLLGTIYQADQRAADPSDNVAVMTGFYAALDQLRAGECHPDGLMRLMEMNVTLAYSADLIVQRGTPETKALGHRVGQVSMKAAPALQALSERFANTRRIVARAEELQALRDVANTLDAVTQALTRGELLTVMRKAADVVEEATAEQRRKEAA</sequence>
<reference evidence="1 2" key="1">
    <citation type="submission" date="2018-10" db="EMBL/GenBank/DDBJ databases">
        <title>Draft genome of Fastidiocella sp. strain 375T, a bacterium isolated from a karstic cave dripping water.</title>
        <authorList>
            <person name="Coelho C."/>
            <person name="Verissimo A."/>
            <person name="Tiago I."/>
        </authorList>
    </citation>
    <scope>NUCLEOTIDE SEQUENCE [LARGE SCALE GENOMIC DNA]</scope>
    <source>
        <strain evidence="1 2">CAVE-375</strain>
    </source>
</reference>
<accession>A0ABY0FCZ4</accession>
<dbReference type="Proteomes" id="UP000290682">
    <property type="component" value="Unassembled WGS sequence"/>
</dbReference>